<organism evidence="2 3">
    <name type="scientific">Cirrhinus mrigala</name>
    <name type="common">Mrigala</name>
    <dbReference type="NCBI Taxonomy" id="683832"/>
    <lineage>
        <taxon>Eukaryota</taxon>
        <taxon>Metazoa</taxon>
        <taxon>Chordata</taxon>
        <taxon>Craniata</taxon>
        <taxon>Vertebrata</taxon>
        <taxon>Euteleostomi</taxon>
        <taxon>Actinopterygii</taxon>
        <taxon>Neopterygii</taxon>
        <taxon>Teleostei</taxon>
        <taxon>Ostariophysi</taxon>
        <taxon>Cypriniformes</taxon>
        <taxon>Cyprinidae</taxon>
        <taxon>Labeoninae</taxon>
        <taxon>Labeonini</taxon>
        <taxon>Cirrhinus</taxon>
    </lineage>
</organism>
<reference evidence="2 3" key="1">
    <citation type="submission" date="2024-05" db="EMBL/GenBank/DDBJ databases">
        <title>Genome sequencing and assembly of Indian major carp, Cirrhinus mrigala (Hamilton, 1822).</title>
        <authorList>
            <person name="Mohindra V."/>
            <person name="Chowdhury L.M."/>
            <person name="Lal K."/>
            <person name="Jena J.K."/>
        </authorList>
    </citation>
    <scope>NUCLEOTIDE SEQUENCE [LARGE SCALE GENOMIC DNA]</scope>
    <source>
        <strain evidence="2">CM1030</strain>
        <tissue evidence="2">Blood</tissue>
    </source>
</reference>
<accession>A0ABD0REH5</accession>
<feature type="non-terminal residue" evidence="2">
    <location>
        <position position="1"/>
    </location>
</feature>
<feature type="compositionally biased region" description="Low complexity" evidence="1">
    <location>
        <begin position="33"/>
        <end position="45"/>
    </location>
</feature>
<feature type="region of interest" description="Disordered" evidence="1">
    <location>
        <begin position="1"/>
        <end position="69"/>
    </location>
</feature>
<evidence type="ECO:0008006" key="4">
    <source>
        <dbReference type="Google" id="ProtNLM"/>
    </source>
</evidence>
<dbReference type="EMBL" id="JAMKFB020000004">
    <property type="protein sequence ID" value="KAL0196465.1"/>
    <property type="molecule type" value="Genomic_DNA"/>
</dbReference>
<name>A0ABD0REH5_CIRMR</name>
<feature type="non-terminal residue" evidence="2">
    <location>
        <position position="69"/>
    </location>
</feature>
<proteinExistence type="predicted"/>
<protein>
    <recommendedName>
        <fullName evidence="4">Ubinuclein 1</fullName>
    </recommendedName>
</protein>
<keyword evidence="3" id="KW-1185">Reference proteome</keyword>
<evidence type="ECO:0000313" key="2">
    <source>
        <dbReference type="EMBL" id="KAL0196465.1"/>
    </source>
</evidence>
<evidence type="ECO:0000256" key="1">
    <source>
        <dbReference type="SAM" id="MobiDB-lite"/>
    </source>
</evidence>
<dbReference type="Proteomes" id="UP001529510">
    <property type="component" value="Unassembled WGS sequence"/>
</dbReference>
<gene>
    <name evidence="2" type="ORF">M9458_010037</name>
</gene>
<sequence length="69" mass="7370">LPFFQHLTSGFPLPLPSSPGHSAHQPHQQKPFSGAAGRRASAGRRPATSEPPQSLNPHTSQWVPPPLCS</sequence>
<comment type="caution">
    <text evidence="2">The sequence shown here is derived from an EMBL/GenBank/DDBJ whole genome shotgun (WGS) entry which is preliminary data.</text>
</comment>
<feature type="compositionally biased region" description="Polar residues" evidence="1">
    <location>
        <begin position="50"/>
        <end position="62"/>
    </location>
</feature>
<dbReference type="AlphaFoldDB" id="A0ABD0REH5"/>
<evidence type="ECO:0000313" key="3">
    <source>
        <dbReference type="Proteomes" id="UP001529510"/>
    </source>
</evidence>